<name>A0A8S1RP18_9CILI</name>
<gene>
    <name evidence="1" type="ORF">PSON_ATCC_30995.1.T1890011</name>
</gene>
<keyword evidence="2" id="KW-1185">Reference proteome</keyword>
<dbReference type="AlphaFoldDB" id="A0A8S1RP18"/>
<reference evidence="1" key="1">
    <citation type="submission" date="2021-01" db="EMBL/GenBank/DDBJ databases">
        <authorList>
            <consortium name="Genoscope - CEA"/>
            <person name="William W."/>
        </authorList>
    </citation>
    <scope>NUCLEOTIDE SEQUENCE</scope>
</reference>
<dbReference type="Proteomes" id="UP000692954">
    <property type="component" value="Unassembled WGS sequence"/>
</dbReference>
<dbReference type="EMBL" id="CAJJDN010000189">
    <property type="protein sequence ID" value="CAD8128434.1"/>
    <property type="molecule type" value="Genomic_DNA"/>
</dbReference>
<proteinExistence type="predicted"/>
<protein>
    <submittedName>
        <fullName evidence="1">Uncharacterized protein</fullName>
    </submittedName>
</protein>
<accession>A0A8S1RP18</accession>
<evidence type="ECO:0000313" key="2">
    <source>
        <dbReference type="Proteomes" id="UP000692954"/>
    </source>
</evidence>
<organism evidence="1 2">
    <name type="scientific">Paramecium sonneborni</name>
    <dbReference type="NCBI Taxonomy" id="65129"/>
    <lineage>
        <taxon>Eukaryota</taxon>
        <taxon>Sar</taxon>
        <taxon>Alveolata</taxon>
        <taxon>Ciliophora</taxon>
        <taxon>Intramacronucleata</taxon>
        <taxon>Oligohymenophorea</taxon>
        <taxon>Peniculida</taxon>
        <taxon>Parameciidae</taxon>
        <taxon>Paramecium</taxon>
    </lineage>
</organism>
<evidence type="ECO:0000313" key="1">
    <source>
        <dbReference type="EMBL" id="CAD8128434.1"/>
    </source>
</evidence>
<comment type="caution">
    <text evidence="1">The sequence shown here is derived from an EMBL/GenBank/DDBJ whole genome shotgun (WGS) entry which is preliminary data.</text>
</comment>
<sequence length="85" mass="9979">MEIKNQQKIILNLLRIQIYRLTKGINVAAERNMYLVFSDIIQYRGLFDILGKRNISLIQSGLERVLKMFCAMAEKPKLKILLRLN</sequence>